<gene>
    <name evidence="3" type="ORF">SAMN04489735_10269</name>
</gene>
<reference evidence="3 4" key="1">
    <citation type="submission" date="2016-10" db="EMBL/GenBank/DDBJ databases">
        <authorList>
            <person name="de Groot N.N."/>
        </authorList>
    </citation>
    <scope>NUCLEOTIDE SEQUENCE [LARGE SCALE GENOMIC DNA]</scope>
    <source>
        <strain evidence="3 4">L 420-91</strain>
    </source>
</reference>
<organism evidence="3 4">
    <name type="scientific">Aneurinibacillus thermoaerophilus</name>
    <dbReference type="NCBI Taxonomy" id="143495"/>
    <lineage>
        <taxon>Bacteria</taxon>
        <taxon>Bacillati</taxon>
        <taxon>Bacillota</taxon>
        <taxon>Bacilli</taxon>
        <taxon>Bacillales</taxon>
        <taxon>Paenibacillaceae</taxon>
        <taxon>Aneurinibacillus group</taxon>
        <taxon>Aneurinibacillus</taxon>
    </lineage>
</organism>
<dbReference type="Proteomes" id="UP000198956">
    <property type="component" value="Unassembled WGS sequence"/>
</dbReference>
<evidence type="ECO:0000259" key="2">
    <source>
        <dbReference type="Pfam" id="PF23750"/>
    </source>
</evidence>
<evidence type="ECO:0000313" key="4">
    <source>
        <dbReference type="Proteomes" id="UP000198956"/>
    </source>
</evidence>
<feature type="domain" description="Anti-sigma factor RsgI-like middle" evidence="2">
    <location>
        <begin position="49"/>
        <end position="181"/>
    </location>
</feature>
<feature type="region of interest" description="Disordered" evidence="1">
    <location>
        <begin position="227"/>
        <end position="391"/>
    </location>
</feature>
<dbReference type="InterPro" id="IPR055431">
    <property type="entry name" value="RsgI_M"/>
</dbReference>
<accession>A0A1G8CJP3</accession>
<sequence>MEFTRTVKAEKASQRAKRSWKGWTYVAAACLLLFITALPLWNMVFASAYAAVSIDINPSFELEIDKNYVVTSVTALNQDAESILKNIKWEKRPLLEVTKDILTDARVHGFLKNNHDVLIVPVGLKNPEASRELLQLMKKEIPHLVSNSAGELTITLMESTKEMRKQAQKLGISPGKYTLYDSMKRVNKKISEKEIQTLSISEVSSAIGGFENIPNIIQYSKEKMAAKPEARRPAQVTKPVASNVKQRMATNHKANATKEEKKKHETTVVQREEESSAGKRQHILTEEEKRDKTKGVPKIIAAETKRKAEQQTKREANRTKEDERYYSEYGQLQQQYQQGGRAIKEEEKERNEKYKEEREKQKNKQNFARPPINESEENKKPSSGKKAEEND</sequence>
<feature type="compositionally biased region" description="Basic and acidic residues" evidence="1">
    <location>
        <begin position="303"/>
        <end position="326"/>
    </location>
</feature>
<feature type="compositionally biased region" description="Basic and acidic residues" evidence="1">
    <location>
        <begin position="376"/>
        <end position="391"/>
    </location>
</feature>
<proteinExistence type="predicted"/>
<dbReference type="EMBL" id="FNDE01000026">
    <property type="protein sequence ID" value="SDH45634.1"/>
    <property type="molecule type" value="Genomic_DNA"/>
</dbReference>
<feature type="compositionally biased region" description="Basic and acidic residues" evidence="1">
    <location>
        <begin position="256"/>
        <end position="294"/>
    </location>
</feature>
<feature type="compositionally biased region" description="Basic and acidic residues" evidence="1">
    <location>
        <begin position="342"/>
        <end position="362"/>
    </location>
</feature>
<protein>
    <recommendedName>
        <fullName evidence="2">Anti-sigma factor RsgI-like middle domain-containing protein</fullName>
    </recommendedName>
</protein>
<evidence type="ECO:0000313" key="3">
    <source>
        <dbReference type="EMBL" id="SDH45634.1"/>
    </source>
</evidence>
<dbReference type="AlphaFoldDB" id="A0A1G8CJP3"/>
<dbReference type="Pfam" id="PF23750">
    <property type="entry name" value="RsgI_M"/>
    <property type="match status" value="1"/>
</dbReference>
<name>A0A1G8CJP3_ANETH</name>
<evidence type="ECO:0000256" key="1">
    <source>
        <dbReference type="SAM" id="MobiDB-lite"/>
    </source>
</evidence>
<feature type="compositionally biased region" description="Low complexity" evidence="1">
    <location>
        <begin position="327"/>
        <end position="340"/>
    </location>
</feature>